<comment type="caution">
    <text evidence="1">The sequence shown here is derived from an EMBL/GenBank/DDBJ whole genome shotgun (WGS) entry which is preliminary data.</text>
</comment>
<name>A0A495QH74_9ACTN</name>
<dbReference type="Proteomes" id="UP000274601">
    <property type="component" value="Unassembled WGS sequence"/>
</dbReference>
<gene>
    <name evidence="1" type="ORF">BZB76_5751</name>
</gene>
<proteinExistence type="predicted"/>
<dbReference type="OrthoDB" id="3481175at2"/>
<protein>
    <submittedName>
        <fullName evidence="1">Uncharacterized protein</fullName>
    </submittedName>
</protein>
<evidence type="ECO:0000313" key="1">
    <source>
        <dbReference type="EMBL" id="RKS71262.1"/>
    </source>
</evidence>
<reference evidence="1 2" key="1">
    <citation type="submission" date="2018-10" db="EMBL/GenBank/DDBJ databases">
        <title>Genomic Encyclopedia of Archaeal and Bacterial Type Strains, Phase II (KMG-II): from individual species to whole genera.</title>
        <authorList>
            <person name="Goeker M."/>
        </authorList>
    </citation>
    <scope>NUCLEOTIDE SEQUENCE [LARGE SCALE GENOMIC DNA]</scope>
    <source>
        <strain evidence="1 2">DSM 43383</strain>
    </source>
</reference>
<dbReference type="EMBL" id="RBWU01000006">
    <property type="protein sequence ID" value="RKS71262.1"/>
    <property type="molecule type" value="Genomic_DNA"/>
</dbReference>
<evidence type="ECO:0000313" key="2">
    <source>
        <dbReference type="Proteomes" id="UP000274601"/>
    </source>
</evidence>
<keyword evidence="2" id="KW-1185">Reference proteome</keyword>
<dbReference type="RefSeq" id="WP_121437427.1">
    <property type="nucleotide sequence ID" value="NZ_RBWU01000006.1"/>
</dbReference>
<sequence>MITYKVVEFNEIVDQGAHGIDIAWIAALDQNTFPMLRHLLPYADTMFNSSQVHSLSAELELLPATSPLVPDVRDHLKRLCDLTGKGAHRQLWFYGD</sequence>
<dbReference type="AlphaFoldDB" id="A0A495QH74"/>
<accession>A0A495QH74</accession>
<organism evidence="1 2">
    <name type="scientific">Actinomadura pelletieri DSM 43383</name>
    <dbReference type="NCBI Taxonomy" id="1120940"/>
    <lineage>
        <taxon>Bacteria</taxon>
        <taxon>Bacillati</taxon>
        <taxon>Actinomycetota</taxon>
        <taxon>Actinomycetes</taxon>
        <taxon>Streptosporangiales</taxon>
        <taxon>Thermomonosporaceae</taxon>
        <taxon>Actinomadura</taxon>
    </lineage>
</organism>